<feature type="transmembrane region" description="Helical" evidence="2">
    <location>
        <begin position="89"/>
        <end position="118"/>
    </location>
</feature>
<feature type="transmembrane region" description="Helical" evidence="2">
    <location>
        <begin position="415"/>
        <end position="439"/>
    </location>
</feature>
<evidence type="ECO:0000256" key="1">
    <source>
        <dbReference type="SAM" id="MobiDB-lite"/>
    </source>
</evidence>
<dbReference type="RefSeq" id="WP_115413634.1">
    <property type="nucleotide sequence ID" value="NZ_CP031356.1"/>
</dbReference>
<organism evidence="4 6">
    <name type="scientific">Brachybacterium saurashtrense</name>
    <dbReference type="NCBI Taxonomy" id="556288"/>
    <lineage>
        <taxon>Bacteria</taxon>
        <taxon>Bacillati</taxon>
        <taxon>Actinomycetota</taxon>
        <taxon>Actinomycetes</taxon>
        <taxon>Micrococcales</taxon>
        <taxon>Dermabacteraceae</taxon>
        <taxon>Brachybacterium</taxon>
    </lineage>
</organism>
<evidence type="ECO:0000256" key="2">
    <source>
        <dbReference type="SAM" id="Phobius"/>
    </source>
</evidence>
<dbReference type="EMBL" id="CP031356">
    <property type="protein sequence ID" value="AXK45893.1"/>
    <property type="molecule type" value="Genomic_DNA"/>
</dbReference>
<feature type="compositionally biased region" description="Low complexity" evidence="1">
    <location>
        <begin position="45"/>
        <end position="69"/>
    </location>
</feature>
<feature type="region of interest" description="Disordered" evidence="1">
    <location>
        <begin position="1"/>
        <end position="69"/>
    </location>
</feature>
<feature type="transmembrane region" description="Helical" evidence="2">
    <location>
        <begin position="295"/>
        <end position="320"/>
    </location>
</feature>
<feature type="transmembrane region" description="Helical" evidence="2">
    <location>
        <begin position="327"/>
        <end position="352"/>
    </location>
</feature>
<protein>
    <submittedName>
        <fullName evidence="4">Uncharacterized protein</fullName>
    </submittedName>
</protein>
<sequence length="549" mass="56046">MSQPQDPYAAGGGPGRPAHGVPSSVPTPPAAPGYSAPSAPPAPPASVGSAPGAASSAAPAPGAGASQLSPARAGATLGRLGIGNPLPTLVVGALAYVVALGAALVVIVSALLAVFAAGTGDVTGGADPTGGAAPSDGLGWRGVLGLLGIPAQLVSLASFGSYEMEVDLGFLGSMQMSARSMPLLITAAMVLTAFLGARLAQRRWGSSRVLGAVLWSGLSGFGAALFAVIVTRLTAFSLEEESMGLSLSMHSAGADMFFGTWALIGIPLLLGHLAGMEKPSWWPLVADLAAAPRLALVHALTYALPAGALLLLGGAIGMLLEGNGREVLALLLALPIWGLTALGMLAGMGMLVTPVHVNAQGRVEEFGVERMDEFFWFIDLPWYAWLPMVLLSLLVPLLVALLWHRDREIERGNVLAQVVSWAALPVAYFVGALVLLALVWSGMRAVVPMTGSLVLNAGLAAWTPLVAFFLGLWVEVLARFGAPFVDRFVPGLLVNWFRRSARARRASAAQAAGDGESNSAGYPPRASGYPPAPPAHPSAPSGPPAPPGA</sequence>
<keyword evidence="2" id="KW-1133">Transmembrane helix</keyword>
<reference evidence="3 5" key="1">
    <citation type="submission" date="2018-07" db="EMBL/GenBank/DDBJ databases">
        <title>Brachybacterium saurashtrense DSM 23186 genome sequence.</title>
        <authorList>
            <person name="Guo L."/>
        </authorList>
    </citation>
    <scope>NUCLEOTIDE SEQUENCE [LARGE SCALE GENOMIC DNA]</scope>
    <source>
        <strain evidence="3 5">DSM 23186</strain>
    </source>
</reference>
<name>A0A345YPP1_9MICO</name>
<feature type="transmembrane region" description="Helical" evidence="2">
    <location>
        <begin position="459"/>
        <end position="478"/>
    </location>
</feature>
<dbReference type="EMBL" id="QSWH01000001">
    <property type="protein sequence ID" value="RRR24912.1"/>
    <property type="molecule type" value="Genomic_DNA"/>
</dbReference>
<accession>A0A345YPP1</accession>
<dbReference type="Proteomes" id="UP000254236">
    <property type="component" value="Chromosome"/>
</dbReference>
<gene>
    <name evidence="3" type="ORF">DWV08_09910</name>
    <name evidence="4" type="ORF">DXU92_01655</name>
</gene>
<dbReference type="OrthoDB" id="3818356at2"/>
<feature type="transmembrane region" description="Helical" evidence="2">
    <location>
        <begin position="382"/>
        <end position="403"/>
    </location>
</feature>
<feature type="transmembrane region" description="Helical" evidence="2">
    <location>
        <begin position="212"/>
        <end position="235"/>
    </location>
</feature>
<feature type="compositionally biased region" description="Low complexity" evidence="1">
    <location>
        <begin position="520"/>
        <end position="529"/>
    </location>
</feature>
<evidence type="ECO:0000313" key="5">
    <source>
        <dbReference type="Proteomes" id="UP000254236"/>
    </source>
</evidence>
<dbReference type="Proteomes" id="UP000282185">
    <property type="component" value="Unassembled WGS sequence"/>
</dbReference>
<keyword evidence="2" id="KW-0812">Transmembrane</keyword>
<dbReference type="AlphaFoldDB" id="A0A345YPP1"/>
<feature type="transmembrane region" description="Helical" evidence="2">
    <location>
        <begin position="181"/>
        <end position="200"/>
    </location>
</feature>
<feature type="transmembrane region" description="Helical" evidence="2">
    <location>
        <begin position="138"/>
        <end position="160"/>
    </location>
</feature>
<feature type="region of interest" description="Disordered" evidence="1">
    <location>
        <begin position="508"/>
        <end position="549"/>
    </location>
</feature>
<feature type="compositionally biased region" description="Pro residues" evidence="1">
    <location>
        <begin position="530"/>
        <end position="549"/>
    </location>
</feature>
<evidence type="ECO:0000313" key="3">
    <source>
        <dbReference type="EMBL" id="AXK45893.1"/>
    </source>
</evidence>
<keyword evidence="2" id="KW-0472">Membrane</keyword>
<proteinExistence type="predicted"/>
<evidence type="ECO:0000313" key="4">
    <source>
        <dbReference type="EMBL" id="RRR24912.1"/>
    </source>
</evidence>
<keyword evidence="5" id="KW-1185">Reference proteome</keyword>
<dbReference type="KEGG" id="bsau:DWV08_09910"/>
<feature type="transmembrane region" description="Helical" evidence="2">
    <location>
        <begin position="256"/>
        <end position="275"/>
    </location>
</feature>
<evidence type="ECO:0000313" key="6">
    <source>
        <dbReference type="Proteomes" id="UP000282185"/>
    </source>
</evidence>
<reference evidence="4 6" key="2">
    <citation type="submission" date="2018-08" db="EMBL/GenBank/DDBJ databases">
        <title>Brachybacterium saurashtrense DSM 23186.</title>
        <authorList>
            <person name="Li Y."/>
        </authorList>
    </citation>
    <scope>NUCLEOTIDE SEQUENCE [LARGE SCALE GENOMIC DNA]</scope>
    <source>
        <strain evidence="4 6">DSM 23186</strain>
    </source>
</reference>